<dbReference type="Gene3D" id="3.90.70.10">
    <property type="entry name" value="Cysteine proteinases"/>
    <property type="match status" value="1"/>
</dbReference>
<evidence type="ECO:0000256" key="2">
    <source>
        <dbReference type="SAM" id="MobiDB-lite"/>
    </source>
</evidence>
<keyword evidence="3" id="KW-1133">Transmembrane helix</keyword>
<dbReference type="OrthoDB" id="2143025at2"/>
<gene>
    <name evidence="4" type="primary">pspB</name>
    <name evidence="4" type="ordered locus">LCK_00835</name>
</gene>
<dbReference type="eggNOG" id="COG5263">
    <property type="taxonomic scope" value="Bacteria"/>
</dbReference>
<name>B1MYR5_LEUCK</name>
<protein>
    <submittedName>
        <fullName evidence="4">Glucosyltransferase-S</fullName>
    </submittedName>
</protein>
<accession>B1MYR5</accession>
<dbReference type="Gene3D" id="2.10.270.10">
    <property type="entry name" value="Cholin Binding"/>
    <property type="match status" value="1"/>
</dbReference>
<keyword evidence="1" id="KW-0732">Signal</keyword>
<dbReference type="SUPFAM" id="SSF69360">
    <property type="entry name" value="Cell wall binding repeat"/>
    <property type="match status" value="2"/>
</dbReference>
<dbReference type="HOGENOM" id="CLU_456208_0_0_9"/>
<feature type="transmembrane region" description="Helical" evidence="3">
    <location>
        <begin position="12"/>
        <end position="30"/>
    </location>
</feature>
<evidence type="ECO:0000313" key="5">
    <source>
        <dbReference type="Proteomes" id="UP000002166"/>
    </source>
</evidence>
<dbReference type="KEGG" id="lci:LCK_00835"/>
<keyword evidence="3" id="KW-0472">Membrane</keyword>
<dbReference type="EMBL" id="DQ489736">
    <property type="protein sequence ID" value="ACA82667.1"/>
    <property type="molecule type" value="Genomic_DNA"/>
</dbReference>
<feature type="compositionally biased region" description="Low complexity" evidence="2">
    <location>
        <begin position="49"/>
        <end position="62"/>
    </location>
</feature>
<dbReference type="NCBIfam" id="TIGR03715">
    <property type="entry name" value="KxYKxGKxW"/>
    <property type="match status" value="1"/>
</dbReference>
<organism evidence="4 5">
    <name type="scientific">Leuconostoc citreum (strain KM20)</name>
    <dbReference type="NCBI Taxonomy" id="349519"/>
    <lineage>
        <taxon>Bacteria</taxon>
        <taxon>Bacillati</taxon>
        <taxon>Bacillota</taxon>
        <taxon>Bacilli</taxon>
        <taxon>Lactobacillales</taxon>
        <taxon>Lactobacillaceae</taxon>
        <taxon>Leuconostoc</taxon>
    </lineage>
</organism>
<feature type="region of interest" description="Disordered" evidence="2">
    <location>
        <begin position="49"/>
        <end position="187"/>
    </location>
</feature>
<feature type="compositionally biased region" description="Polar residues" evidence="2">
    <location>
        <begin position="117"/>
        <end position="175"/>
    </location>
</feature>
<dbReference type="STRING" id="349519.LCK_00835"/>
<sequence length="603" mass="67372">MTNYKLYKAGKVLVTGIVLTAGIILTSGLTDVNADTIENVGTQISTVSANKASKNSATSDKNQPVTHVTSDKISDNSTTTGVNQPATDVTSDKASDSSATTGVNQPATDVTSDKASDNSATTGVNQPATDVTSDKTSNNSVMSDTNQPATHVTSDKVSNNSATSNKNQPVTNDSVANEKIPDTEPVKNGWVLNNGNNYYYENGNLVTGEKKIDNYWYNFDKSGQYSTGLTNLTYKTVFYDNNGHMYYGYLRTDNTYMYFDTRDGHAVTGERYYGNHQMEYYGQDFKQVRNNYVRTGNTYYFIGQYGDALTGERYYGNHQMEYYGQDFKQVRNNYVRTGNTYYFIGQYGDAMTGERYYGNHQMEYYGQDFKQVRNNYVRTGNTYYFIGQFGDALTGFRYYGNQPNQVEYYGTNFKQLRNMSITLNGRNYSFGANGDLIIANQPTYFSQLDGRWSSHKFNDYTMGQAGCVPTSIAMVLNGSYGVRVSPDDVRNVMNNISVSSFGATGVDLINTVKYYGRQVEQINTVGRTVQLLQQGVPVIFYVNVAGNIGHAIATYGYNNGATQVYDPYSKYYYNGWYNVNALSNNLSHDRNDWNAGRPVFAIM</sequence>
<dbReference type="Proteomes" id="UP000002166">
    <property type="component" value="Chromosome"/>
</dbReference>
<dbReference type="RefSeq" id="WP_012305162.1">
    <property type="nucleotide sequence ID" value="NC_010471.1"/>
</dbReference>
<reference evidence="4 5" key="1">
    <citation type="journal article" date="2008" name="J. Bacteriol.">
        <title>Complete genome sequence of Leuconostoc citreum KM20.</title>
        <authorList>
            <person name="Kim J.F."/>
            <person name="Jeong H."/>
            <person name="Lee J.-S."/>
            <person name="Choi S.-H."/>
            <person name="Ha M."/>
            <person name="Hur C.-G."/>
            <person name="Kim J.-S."/>
            <person name="Lee S."/>
            <person name="Park H.-S."/>
            <person name="Park Y.-H."/>
            <person name="Oh T.K."/>
        </authorList>
    </citation>
    <scope>NUCLEOTIDE SEQUENCE [LARGE SCALE GENOMIC DNA]</scope>
    <source>
        <strain evidence="4 5">KM20</strain>
    </source>
</reference>
<keyword evidence="5" id="KW-1185">Reference proteome</keyword>
<feature type="compositionally biased region" description="Polar residues" evidence="2">
    <location>
        <begin position="75"/>
        <end position="85"/>
    </location>
</feature>
<evidence type="ECO:0000256" key="1">
    <source>
        <dbReference type="ARBA" id="ARBA00022729"/>
    </source>
</evidence>
<evidence type="ECO:0000313" key="4">
    <source>
        <dbReference type="EMBL" id="ACA82667.1"/>
    </source>
</evidence>
<dbReference type="InterPro" id="IPR022263">
    <property type="entry name" value="KxYKxGKxW"/>
</dbReference>
<keyword evidence="3" id="KW-0812">Transmembrane</keyword>
<evidence type="ECO:0000256" key="3">
    <source>
        <dbReference type="SAM" id="Phobius"/>
    </source>
</evidence>
<dbReference type="AlphaFoldDB" id="B1MYR5"/>
<proteinExistence type="predicted"/>